<evidence type="ECO:0000256" key="2">
    <source>
        <dbReference type="SAM" id="Phobius"/>
    </source>
</evidence>
<dbReference type="AlphaFoldDB" id="A0AAU9AP32"/>
<feature type="compositionally biased region" description="Gly residues" evidence="1">
    <location>
        <begin position="15"/>
        <end position="24"/>
    </location>
</feature>
<feature type="compositionally biased region" description="Low complexity" evidence="1">
    <location>
        <begin position="90"/>
        <end position="101"/>
    </location>
</feature>
<keyword evidence="2" id="KW-0472">Membrane</keyword>
<dbReference type="Proteomes" id="UP000218824">
    <property type="component" value="Chromosome"/>
</dbReference>
<dbReference type="EMBL" id="AP014940">
    <property type="protein sequence ID" value="BAW00282.1"/>
    <property type="molecule type" value="Genomic_DNA"/>
</dbReference>
<evidence type="ECO:0000256" key="1">
    <source>
        <dbReference type="SAM" id="MobiDB-lite"/>
    </source>
</evidence>
<evidence type="ECO:0000313" key="3">
    <source>
        <dbReference type="EMBL" id="BAW00282.1"/>
    </source>
</evidence>
<gene>
    <name evidence="3" type="ORF">LEN_4794</name>
</gene>
<feature type="compositionally biased region" description="Low complexity" evidence="1">
    <location>
        <begin position="248"/>
        <end position="270"/>
    </location>
</feature>
<name>A0AAU9AP32_LYSEN</name>
<feature type="transmembrane region" description="Helical" evidence="2">
    <location>
        <begin position="356"/>
        <end position="378"/>
    </location>
</feature>
<feature type="region of interest" description="Disordered" evidence="1">
    <location>
        <begin position="15"/>
        <end position="137"/>
    </location>
</feature>
<keyword evidence="2" id="KW-0812">Transmembrane</keyword>
<dbReference type="KEGG" id="lem:LEN_4794"/>
<dbReference type="RefSeq" id="WP_096382537.1">
    <property type="nucleotide sequence ID" value="NZ_AP014940.1"/>
</dbReference>
<feature type="compositionally biased region" description="Low complexity" evidence="1">
    <location>
        <begin position="112"/>
        <end position="127"/>
    </location>
</feature>
<organism evidence="3 4">
    <name type="scientific">Lysobacter enzymogenes</name>
    <dbReference type="NCBI Taxonomy" id="69"/>
    <lineage>
        <taxon>Bacteria</taxon>
        <taxon>Pseudomonadati</taxon>
        <taxon>Pseudomonadota</taxon>
        <taxon>Gammaproteobacteria</taxon>
        <taxon>Lysobacterales</taxon>
        <taxon>Lysobacteraceae</taxon>
        <taxon>Lysobacter</taxon>
    </lineage>
</organism>
<evidence type="ECO:0000313" key="4">
    <source>
        <dbReference type="Proteomes" id="UP000218824"/>
    </source>
</evidence>
<dbReference type="GeneID" id="83066867"/>
<feature type="region of interest" description="Disordered" evidence="1">
    <location>
        <begin position="287"/>
        <end position="306"/>
    </location>
</feature>
<feature type="transmembrane region" description="Helical" evidence="2">
    <location>
        <begin position="390"/>
        <end position="410"/>
    </location>
</feature>
<reference evidence="3 4" key="1">
    <citation type="journal article" date="2017" name="DNA Res.">
        <title>Complete genome sequence and expression profile of the commercial lytic enzyme producer Lysobacter enzymogenes M497-1.</title>
        <authorList>
            <person name="Takami H."/>
            <person name="Toyoda A."/>
            <person name="Uchiyama I."/>
            <person name="Itoh T."/>
            <person name="Takaki Y."/>
            <person name="Arai W."/>
            <person name="Nishi S."/>
            <person name="Kawai M."/>
            <person name="Shinya K."/>
            <person name="Ikeda H."/>
        </authorList>
    </citation>
    <scope>NUCLEOTIDE SEQUENCE [LARGE SCALE GENOMIC DNA]</scope>
    <source>
        <strain evidence="3 4">M497-1</strain>
    </source>
</reference>
<keyword evidence="2" id="KW-1133">Transmembrane helix</keyword>
<feature type="compositionally biased region" description="Low complexity" evidence="1">
    <location>
        <begin position="50"/>
        <end position="59"/>
    </location>
</feature>
<feature type="region of interest" description="Disordered" evidence="1">
    <location>
        <begin position="246"/>
        <end position="282"/>
    </location>
</feature>
<accession>A0AAU9AP32</accession>
<sequence length="417" mass="41456">MSGINFSNPLSGLLPGLGGSKPGLPGGPQPPGLNLPGGIDAPPGHGGLPPGHDGLPNPGGNNGLPGGDPYAPPGASGPGLPATPDGVAQPNAPLLNPDNPASRLLQGQSPTANAGNNAYNNPFNANAPTQYPPPTLSERALANAPQFALADRPAVNYGGVMPASGNAQGAVVQGQGLPQTASGALPASVGNSAAAAAPNAANAAAPTLSLVGAATPNAVPAAPMAAAMSQDALVAQQNLLARMAGQHAPAGNTAANAAPPPSETSATLPAVGSNAANADPRSLPLAGHERAAQQRGDAPGNLVYTGDGAPRRALRRGGKVDNATLTHWLWRFGRGGIHRPSREAEPELEALRALQWLFWVLTVVAYACLAMAIVLMLPSGSLISERASPGGSGMALFLAVVVAAGAWWLGRRIGRSR</sequence>
<protein>
    <submittedName>
        <fullName evidence="3">Uncharacterized protein</fullName>
    </submittedName>
</protein>
<proteinExistence type="predicted"/>